<feature type="transmembrane region" description="Helical" evidence="1">
    <location>
        <begin position="7"/>
        <end position="24"/>
    </location>
</feature>
<dbReference type="RefSeq" id="WP_323246341.1">
    <property type="nucleotide sequence ID" value="NZ_JAYFUL010000002.1"/>
</dbReference>
<comment type="caution">
    <text evidence="2">The sequence shown here is derived from an EMBL/GenBank/DDBJ whole genome shotgun (WGS) entry which is preliminary data.</text>
</comment>
<evidence type="ECO:0000256" key="1">
    <source>
        <dbReference type="SAM" id="Phobius"/>
    </source>
</evidence>
<evidence type="ECO:0000313" key="2">
    <source>
        <dbReference type="EMBL" id="MEA5256552.1"/>
    </source>
</evidence>
<proteinExistence type="predicted"/>
<keyword evidence="1" id="KW-1133">Transmembrane helix</keyword>
<dbReference type="EMBL" id="JAYFUL010000002">
    <property type="protein sequence ID" value="MEA5256552.1"/>
    <property type="molecule type" value="Genomic_DNA"/>
</dbReference>
<sequence length="355" mass="41460">MKIFRSIYTYIIIVIFIIGSIFYFKASYENKIKLPNGLSIKKRVFMNEKLVKINDFNCLGKIIRIYKYQGFLWYIDSHSQIIHKIDSSGKTVSTFGAPKGEAPWENSSIWYFDKDDSEEGYYVIDKTKNMFKKFSDKNQLEYYYKSDKTISNGVKLSSNIFLYTEDTGKDFNFITSDIRKKMNSSAFTIKDIVKKEYGYFPNKNLDLVFEGNFTRNSNMKAIYYCYKAGLFFSFDTNGNLQYYAKTIDNFPVPKPVSKEIMPRTFEETVEPNVFVNYSGCVDKKNIYILSNIIDKSHEKTRIVDIYDIINGKYKFSISLPALTDTQKPTEICIADDNILTVMYENLTFTNFKLVL</sequence>
<evidence type="ECO:0000313" key="3">
    <source>
        <dbReference type="Proteomes" id="UP001304671"/>
    </source>
</evidence>
<gene>
    <name evidence="2" type="ORF">VB264_02080</name>
</gene>
<keyword evidence="1" id="KW-0812">Transmembrane</keyword>
<protein>
    <submittedName>
        <fullName evidence="2">Uncharacterized protein</fullName>
    </submittedName>
</protein>
<keyword evidence="1" id="KW-0472">Membrane</keyword>
<reference evidence="2 3" key="1">
    <citation type="submission" date="2023-12" db="EMBL/GenBank/DDBJ databases">
        <title>Novel species of the genus Arcicella isolated from rivers.</title>
        <authorList>
            <person name="Lu H."/>
        </authorList>
    </citation>
    <scope>NUCLEOTIDE SEQUENCE [LARGE SCALE GENOMIC DNA]</scope>
    <source>
        <strain evidence="2 3">LMG 21963</strain>
    </source>
</reference>
<organism evidence="2 3">
    <name type="scientific">Arcicella aquatica</name>
    <dbReference type="NCBI Taxonomy" id="217141"/>
    <lineage>
        <taxon>Bacteria</taxon>
        <taxon>Pseudomonadati</taxon>
        <taxon>Bacteroidota</taxon>
        <taxon>Cytophagia</taxon>
        <taxon>Cytophagales</taxon>
        <taxon>Flectobacillaceae</taxon>
        <taxon>Arcicella</taxon>
    </lineage>
</organism>
<name>A0ABU5QHM7_9BACT</name>
<dbReference type="Proteomes" id="UP001304671">
    <property type="component" value="Unassembled WGS sequence"/>
</dbReference>
<accession>A0ABU5QHM7</accession>
<keyword evidence="3" id="KW-1185">Reference proteome</keyword>